<dbReference type="InterPro" id="IPR013525">
    <property type="entry name" value="ABC2_TM"/>
</dbReference>
<dbReference type="RefSeq" id="WP_021797614.1">
    <property type="nucleotide sequence ID" value="NZ_ACVN02000185.1"/>
</dbReference>
<accession>U2PY91</accession>
<evidence type="ECO:0000313" key="9">
    <source>
        <dbReference type="Proteomes" id="UP000017052"/>
    </source>
</evidence>
<keyword evidence="3 6" id="KW-1133">Transmembrane helix</keyword>
<dbReference type="GO" id="GO:0043190">
    <property type="term" value="C:ATP-binding cassette (ABC) transporter complex"/>
    <property type="evidence" value="ECO:0007669"/>
    <property type="project" value="InterPro"/>
</dbReference>
<comment type="subcellular location">
    <subcellularLocation>
        <location evidence="1">Membrane</location>
        <topology evidence="1">Multi-pass membrane protein</topology>
    </subcellularLocation>
</comment>
<feature type="domain" description="ABC-2 type transporter transmembrane" evidence="7">
    <location>
        <begin position="17"/>
        <end position="216"/>
    </location>
</feature>
<proteinExistence type="predicted"/>
<keyword evidence="4 6" id="KW-0472">Membrane</keyword>
<feature type="transmembrane region" description="Helical" evidence="6">
    <location>
        <begin position="59"/>
        <end position="79"/>
    </location>
</feature>
<name>U2PY91_9ACTN</name>
<evidence type="ECO:0000256" key="3">
    <source>
        <dbReference type="ARBA" id="ARBA00022989"/>
    </source>
</evidence>
<evidence type="ECO:0000256" key="1">
    <source>
        <dbReference type="ARBA" id="ARBA00004141"/>
    </source>
</evidence>
<keyword evidence="2 6" id="KW-0812">Transmembrane</keyword>
<dbReference type="PANTHER" id="PTHR43229:SF3">
    <property type="entry name" value="ABC-TYPE MULTIDRUG TRANSPORT SYSTEM, PERMEASE COMPONENT"/>
    <property type="match status" value="1"/>
</dbReference>
<gene>
    <name evidence="8" type="ORF">HMPREF0682_2401</name>
</gene>
<feature type="transmembrane region" description="Helical" evidence="6">
    <location>
        <begin position="141"/>
        <end position="167"/>
    </location>
</feature>
<dbReference type="InterPro" id="IPR051784">
    <property type="entry name" value="Nod_factor_ABC_transporter"/>
</dbReference>
<sequence length="255" mass="27210">MIGRANWFGSVPVHAGRLLKRWLRSPSLLGSMIGMPFIMVVMIDVLFSGMIEQFTGREVNMTGIAIMIGVSQAFTGALMGAGDTVHERHQGLPDRLATMPGPSSSGFVGRILAEGLRAFVSALVALLTGFLYGADYGNATSLILILVILFAIAVVAGAVGVMLGYLVDTPQGAITFAPLIMAAMFFNTAMMPREMYAKALRPLVDASPMTAVVQLVHDAVTGDFDGGHLIVFLAWFGGLLVLSVGVLLRKNLRRR</sequence>
<evidence type="ECO:0000256" key="6">
    <source>
        <dbReference type="SAM" id="Phobius"/>
    </source>
</evidence>
<dbReference type="OrthoDB" id="26267at2"/>
<dbReference type="GO" id="GO:0046677">
    <property type="term" value="P:response to antibiotic"/>
    <property type="evidence" value="ECO:0007669"/>
    <property type="project" value="UniProtKB-KW"/>
</dbReference>
<feature type="transmembrane region" description="Helical" evidence="6">
    <location>
        <begin position="229"/>
        <end position="248"/>
    </location>
</feature>
<evidence type="ECO:0000259" key="7">
    <source>
        <dbReference type="Pfam" id="PF01061"/>
    </source>
</evidence>
<comment type="caution">
    <text evidence="8">The sequence shown here is derived from an EMBL/GenBank/DDBJ whole genome shotgun (WGS) entry which is preliminary data.</text>
</comment>
<keyword evidence="5" id="KW-0046">Antibiotic resistance</keyword>
<dbReference type="EMBL" id="ACVN02000185">
    <property type="protein sequence ID" value="ERK55465.1"/>
    <property type="molecule type" value="Genomic_DNA"/>
</dbReference>
<dbReference type="PIRSF" id="PIRSF006648">
    <property type="entry name" value="DrrB"/>
    <property type="match status" value="1"/>
</dbReference>
<dbReference type="Proteomes" id="UP000017052">
    <property type="component" value="Unassembled WGS sequence"/>
</dbReference>
<dbReference type="AlphaFoldDB" id="U2PY91"/>
<feature type="transmembrane region" description="Helical" evidence="6">
    <location>
        <begin position="115"/>
        <end position="134"/>
    </location>
</feature>
<dbReference type="GO" id="GO:0140359">
    <property type="term" value="F:ABC-type transporter activity"/>
    <property type="evidence" value="ECO:0007669"/>
    <property type="project" value="InterPro"/>
</dbReference>
<evidence type="ECO:0000256" key="2">
    <source>
        <dbReference type="ARBA" id="ARBA00022692"/>
    </source>
</evidence>
<keyword evidence="9" id="KW-1185">Reference proteome</keyword>
<organism evidence="8 9">
    <name type="scientific">Propionibacterium acidifaciens F0233</name>
    <dbReference type="NCBI Taxonomy" id="553198"/>
    <lineage>
        <taxon>Bacteria</taxon>
        <taxon>Bacillati</taxon>
        <taxon>Actinomycetota</taxon>
        <taxon>Actinomycetes</taxon>
        <taxon>Propionibacteriales</taxon>
        <taxon>Propionibacteriaceae</taxon>
        <taxon>Propionibacterium</taxon>
    </lineage>
</organism>
<dbReference type="InterPro" id="IPR000412">
    <property type="entry name" value="ABC_2_transport"/>
</dbReference>
<dbReference type="PANTHER" id="PTHR43229">
    <property type="entry name" value="NODULATION PROTEIN J"/>
    <property type="match status" value="1"/>
</dbReference>
<dbReference type="Pfam" id="PF01061">
    <property type="entry name" value="ABC2_membrane"/>
    <property type="match status" value="1"/>
</dbReference>
<protein>
    <submittedName>
        <fullName evidence="8">ABC transporter, permease protein, DrrB family</fullName>
    </submittedName>
</protein>
<evidence type="ECO:0000313" key="8">
    <source>
        <dbReference type="EMBL" id="ERK55465.1"/>
    </source>
</evidence>
<feature type="transmembrane region" description="Helical" evidence="6">
    <location>
        <begin position="28"/>
        <end position="47"/>
    </location>
</feature>
<evidence type="ECO:0000256" key="5">
    <source>
        <dbReference type="ARBA" id="ARBA00023251"/>
    </source>
</evidence>
<reference evidence="8" key="1">
    <citation type="submission" date="2013-08" db="EMBL/GenBank/DDBJ databases">
        <authorList>
            <person name="Durkin A.S."/>
            <person name="Haft D.R."/>
            <person name="McCorrison J."/>
            <person name="Torralba M."/>
            <person name="Gillis M."/>
            <person name="Haft D.H."/>
            <person name="Methe B."/>
            <person name="Sutton G."/>
            <person name="Nelson K.E."/>
        </authorList>
    </citation>
    <scope>NUCLEOTIDE SEQUENCE [LARGE SCALE GENOMIC DNA]</scope>
    <source>
        <strain evidence="8">F0233</strain>
    </source>
</reference>
<feature type="transmembrane region" description="Helical" evidence="6">
    <location>
        <begin position="173"/>
        <end position="192"/>
    </location>
</feature>
<evidence type="ECO:0000256" key="4">
    <source>
        <dbReference type="ARBA" id="ARBA00023136"/>
    </source>
</evidence>